<reference evidence="1" key="1">
    <citation type="submission" date="2020-04" db="EMBL/GenBank/DDBJ databases">
        <authorList>
            <person name="Chiriac C."/>
            <person name="Salcher M."/>
            <person name="Ghai R."/>
            <person name="Kavagutti S V."/>
        </authorList>
    </citation>
    <scope>NUCLEOTIDE SEQUENCE</scope>
</reference>
<name>A0A6J5NT78_9CAUD</name>
<sequence length="54" mass="6534">MKETEEKPKSWIEEAWEYSRMAIENDLPTTIDAFYEYQRNNKREISKGEDSRSC</sequence>
<proteinExistence type="predicted"/>
<gene>
    <name evidence="1" type="ORF">UFOVP775_8</name>
</gene>
<organism evidence="1">
    <name type="scientific">uncultured Caudovirales phage</name>
    <dbReference type="NCBI Taxonomy" id="2100421"/>
    <lineage>
        <taxon>Viruses</taxon>
        <taxon>Duplodnaviria</taxon>
        <taxon>Heunggongvirae</taxon>
        <taxon>Uroviricota</taxon>
        <taxon>Caudoviricetes</taxon>
        <taxon>Peduoviridae</taxon>
        <taxon>Maltschvirus</taxon>
        <taxon>Maltschvirus maltsch</taxon>
    </lineage>
</organism>
<evidence type="ECO:0000313" key="1">
    <source>
        <dbReference type="EMBL" id="CAB4162022.1"/>
    </source>
</evidence>
<dbReference type="EMBL" id="LR796725">
    <property type="protein sequence ID" value="CAB4162022.1"/>
    <property type="molecule type" value="Genomic_DNA"/>
</dbReference>
<protein>
    <submittedName>
        <fullName evidence="1">Uncharacterized protein</fullName>
    </submittedName>
</protein>
<accession>A0A6J5NT78</accession>